<dbReference type="OrthoDB" id="463567at2"/>
<sequence>MTAVFFSAEPSNINTTLGSGWFATQPVMAQRITVGDVWRQVYQQLPDFPKENNYTSREGGKVAENNTLVGRIIQYHVYIKGRAPNYRLDWKITLADYLDANEVIYDTNYPGHELLKKNPLDGDKAAIAKLSRSQRNELVQTLVNVFSPKS</sequence>
<evidence type="ECO:0000313" key="1">
    <source>
        <dbReference type="EMBL" id="PAX60610.1"/>
    </source>
</evidence>
<organism evidence="1 2">
    <name type="scientific">Brunnivagina elsteri CCALA 953</name>
    <dbReference type="NCBI Taxonomy" id="987040"/>
    <lineage>
        <taxon>Bacteria</taxon>
        <taxon>Bacillati</taxon>
        <taxon>Cyanobacteriota</taxon>
        <taxon>Cyanophyceae</taxon>
        <taxon>Nostocales</taxon>
        <taxon>Calotrichaceae</taxon>
        <taxon>Brunnivagina</taxon>
    </lineage>
</organism>
<reference evidence="1 2" key="1">
    <citation type="submission" date="2017-08" db="EMBL/GenBank/DDBJ databases">
        <title>Draft genome sequence of filamentous cyanobacterium Calothrix elsteri CCALA 953.</title>
        <authorList>
            <person name="Gagunashvili A.N."/>
            <person name="Elster J."/>
            <person name="Andresson O.S."/>
        </authorList>
    </citation>
    <scope>NUCLEOTIDE SEQUENCE [LARGE SCALE GENOMIC DNA]</scope>
    <source>
        <strain evidence="1 2">CCALA 953</strain>
    </source>
</reference>
<dbReference type="AlphaFoldDB" id="A0A2A2TQ87"/>
<evidence type="ECO:0000313" key="2">
    <source>
        <dbReference type="Proteomes" id="UP000218238"/>
    </source>
</evidence>
<accession>A0A2A2TQ87</accession>
<dbReference type="EMBL" id="NTFS01000005">
    <property type="protein sequence ID" value="PAX60610.1"/>
    <property type="molecule type" value="Genomic_DNA"/>
</dbReference>
<gene>
    <name evidence="1" type="ORF">CK510_01015</name>
</gene>
<protein>
    <submittedName>
        <fullName evidence="1">Uncharacterized protein</fullName>
    </submittedName>
</protein>
<dbReference type="RefSeq" id="WP_095719922.1">
    <property type="nucleotide sequence ID" value="NZ_NTFS01000005.1"/>
</dbReference>
<comment type="caution">
    <text evidence="1">The sequence shown here is derived from an EMBL/GenBank/DDBJ whole genome shotgun (WGS) entry which is preliminary data.</text>
</comment>
<dbReference type="Proteomes" id="UP000218238">
    <property type="component" value="Unassembled WGS sequence"/>
</dbReference>
<proteinExistence type="predicted"/>
<keyword evidence="2" id="KW-1185">Reference proteome</keyword>
<name>A0A2A2TQ87_9CYAN</name>